<dbReference type="PANTHER" id="PTHR30349">
    <property type="entry name" value="PHAGE INTEGRASE-RELATED"/>
    <property type="match status" value="1"/>
</dbReference>
<dbReference type="PANTHER" id="PTHR30349:SF41">
    <property type="entry name" value="INTEGRASE_RECOMBINASE PROTEIN MJ0367-RELATED"/>
    <property type="match status" value="1"/>
</dbReference>
<dbReference type="eggNOG" id="COG0582">
    <property type="taxonomic scope" value="Bacteria"/>
</dbReference>
<dbReference type="EC" id="1.17.4.1" evidence="8"/>
<dbReference type="HOGENOM" id="CLU_045967_0_0_5"/>
<feature type="domain" description="Tyr recombinase" evidence="6">
    <location>
        <begin position="203"/>
        <end position="397"/>
    </location>
</feature>
<dbReference type="InterPro" id="IPR010998">
    <property type="entry name" value="Integrase_recombinase_N"/>
</dbReference>
<dbReference type="PROSITE" id="PS51900">
    <property type="entry name" value="CB"/>
    <property type="match status" value="1"/>
</dbReference>
<dbReference type="GO" id="GO:0006310">
    <property type="term" value="P:DNA recombination"/>
    <property type="evidence" value="ECO:0007669"/>
    <property type="project" value="UniProtKB-KW"/>
</dbReference>
<reference evidence="8 9" key="1">
    <citation type="journal article" date="2010" name="J. Bacteriol.">
        <title>Complete genome sequence of "Candidatus Puniceispirillum marinum" IMCC1322, a representative of the SAR116 clade in the Alphaproteobacteria.</title>
        <authorList>
            <person name="Oh H.M."/>
            <person name="Kwon K.K."/>
            <person name="Kang I."/>
            <person name="Kang S.G."/>
            <person name="Lee J.H."/>
            <person name="Kim S.J."/>
            <person name="Cho J.C."/>
        </authorList>
    </citation>
    <scope>NUCLEOTIDE SEQUENCE [LARGE SCALE GENOMIC DNA]</scope>
    <source>
        <strain evidence="8 9">IMCC1322</strain>
    </source>
</reference>
<dbReference type="KEGG" id="apb:SAR116_1018"/>
<dbReference type="GO" id="GO:0004748">
    <property type="term" value="F:ribonucleoside-diphosphate reductase activity, thioredoxin disulfide as acceptor"/>
    <property type="evidence" value="ECO:0007669"/>
    <property type="project" value="UniProtKB-EC"/>
</dbReference>
<dbReference type="InterPro" id="IPR002104">
    <property type="entry name" value="Integrase_catalytic"/>
</dbReference>
<protein>
    <submittedName>
        <fullName evidence="8">Phage integrase family protein</fullName>
        <ecNumber evidence="8">1.17.4.1</ecNumber>
    </submittedName>
</protein>
<keyword evidence="4" id="KW-0233">DNA recombination</keyword>
<keyword evidence="3 5" id="KW-0238">DNA-binding</keyword>
<dbReference type="PROSITE" id="PS51898">
    <property type="entry name" value="TYR_RECOMBINASE"/>
    <property type="match status" value="1"/>
</dbReference>
<dbReference type="InterPro" id="IPR013762">
    <property type="entry name" value="Integrase-like_cat_sf"/>
</dbReference>
<comment type="similarity">
    <text evidence="1">Belongs to the 'phage' integrase family.</text>
</comment>
<evidence type="ECO:0000256" key="3">
    <source>
        <dbReference type="ARBA" id="ARBA00023125"/>
    </source>
</evidence>
<dbReference type="GO" id="GO:0015074">
    <property type="term" value="P:DNA integration"/>
    <property type="evidence" value="ECO:0007669"/>
    <property type="project" value="UniProtKB-KW"/>
</dbReference>
<dbReference type="SUPFAM" id="SSF56349">
    <property type="entry name" value="DNA breaking-rejoining enzymes"/>
    <property type="match status" value="1"/>
</dbReference>
<evidence type="ECO:0000256" key="2">
    <source>
        <dbReference type="ARBA" id="ARBA00022908"/>
    </source>
</evidence>
<dbReference type="GO" id="GO:0003677">
    <property type="term" value="F:DNA binding"/>
    <property type="evidence" value="ECO:0007669"/>
    <property type="project" value="UniProtKB-UniRule"/>
</dbReference>
<organism evidence="8 9">
    <name type="scientific">Puniceispirillum marinum (strain IMCC1322)</name>
    <dbReference type="NCBI Taxonomy" id="488538"/>
    <lineage>
        <taxon>Bacteria</taxon>
        <taxon>Pseudomonadati</taxon>
        <taxon>Pseudomonadota</taxon>
        <taxon>Alphaproteobacteria</taxon>
        <taxon>Candidatus Puniceispirillales</taxon>
        <taxon>Candidatus Puniceispirillaceae</taxon>
        <taxon>Candidatus Puniceispirillum</taxon>
    </lineage>
</organism>
<dbReference type="InterPro" id="IPR044068">
    <property type="entry name" value="CB"/>
</dbReference>
<evidence type="ECO:0000313" key="8">
    <source>
        <dbReference type="EMBL" id="ADE39261.1"/>
    </source>
</evidence>
<dbReference type="AlphaFoldDB" id="D5BSL4"/>
<feature type="domain" description="Core-binding (CB)" evidence="7">
    <location>
        <begin position="70"/>
        <end position="166"/>
    </location>
</feature>
<dbReference type="CDD" id="cd00397">
    <property type="entry name" value="DNA_BRE_C"/>
    <property type="match status" value="1"/>
</dbReference>
<keyword evidence="2" id="KW-0229">DNA integration</keyword>
<gene>
    <name evidence="8" type="ordered locus">SAR116_1018</name>
</gene>
<evidence type="ECO:0000256" key="4">
    <source>
        <dbReference type="ARBA" id="ARBA00023172"/>
    </source>
</evidence>
<evidence type="ECO:0000313" key="9">
    <source>
        <dbReference type="Proteomes" id="UP000007460"/>
    </source>
</evidence>
<proteinExistence type="inferred from homology"/>
<dbReference type="Proteomes" id="UP000007460">
    <property type="component" value="Chromosome"/>
</dbReference>
<keyword evidence="8" id="KW-0560">Oxidoreductase</keyword>
<dbReference type="InterPro" id="IPR050090">
    <property type="entry name" value="Tyrosine_recombinase_XerCD"/>
</dbReference>
<evidence type="ECO:0000259" key="6">
    <source>
        <dbReference type="PROSITE" id="PS51898"/>
    </source>
</evidence>
<keyword evidence="9" id="KW-1185">Reference proteome</keyword>
<dbReference type="Gene3D" id="1.10.150.130">
    <property type="match status" value="1"/>
</dbReference>
<evidence type="ECO:0000256" key="1">
    <source>
        <dbReference type="ARBA" id="ARBA00008857"/>
    </source>
</evidence>
<dbReference type="STRING" id="488538.SAR116_1018"/>
<dbReference type="InterPro" id="IPR011010">
    <property type="entry name" value="DNA_brk_join_enz"/>
</dbReference>
<evidence type="ECO:0000256" key="5">
    <source>
        <dbReference type="PROSITE-ProRule" id="PRU01248"/>
    </source>
</evidence>
<sequence>MCQMPVLSEDSVLIMDGAVKLYRRERSRKWQAAFQIDGQYIRISTGKSDLDEAKQAASDSYLEYKFRQKNGVPVVSKRFSDVAKLCITEMNKQLESGVGKKVYRDYVIVLEKYLIPFFGKMHVTSITYETLQKFARWREQQMGREPKASTLNTHNSALNRVFDESVARGFMNKTHVPTLINKGRDSERRPDFTQEEYASMIRKLPHWINKTQHPKSVHMRELLRDYVLIMANTGMRHGTEAQNLKWQHITQFEDNGQSYLEMSVSGKTGRRDIICRSGTINYLKRIHERSEDIKHLEFEELLKQRLDLPVFRLRDGTVTNALHQTFRNFLKENELLICPRTGQARTLYSLRHTYATFALLKDGMDIHTLAIQMGTSIQMIERHYSHLTPRLKKDMLTGKRYELSRDEFEKLADR</sequence>
<dbReference type="Gene3D" id="1.10.443.10">
    <property type="entry name" value="Intergrase catalytic core"/>
    <property type="match status" value="1"/>
</dbReference>
<dbReference type="EMBL" id="CP001751">
    <property type="protein sequence ID" value="ADE39261.1"/>
    <property type="molecule type" value="Genomic_DNA"/>
</dbReference>
<accession>D5BSL4</accession>
<name>D5BSL4_PUNMI</name>
<evidence type="ECO:0000259" key="7">
    <source>
        <dbReference type="PROSITE" id="PS51900"/>
    </source>
</evidence>